<evidence type="ECO:0000313" key="4">
    <source>
        <dbReference type="Proteomes" id="UP001358586"/>
    </source>
</evidence>
<evidence type="ECO:0000313" key="3">
    <source>
        <dbReference type="EMBL" id="KAK5841440.1"/>
    </source>
</evidence>
<dbReference type="Proteomes" id="UP001358586">
    <property type="component" value="Chromosome 2"/>
</dbReference>
<feature type="signal peptide" evidence="2">
    <location>
        <begin position="1"/>
        <end position="15"/>
    </location>
</feature>
<proteinExistence type="predicted"/>
<accession>A0ABR0QQ60</accession>
<gene>
    <name evidence="3" type="ORF">PVK06_003761</name>
</gene>
<organism evidence="3 4">
    <name type="scientific">Gossypium arboreum</name>
    <name type="common">Tree cotton</name>
    <name type="synonym">Gossypium nanking</name>
    <dbReference type="NCBI Taxonomy" id="29729"/>
    <lineage>
        <taxon>Eukaryota</taxon>
        <taxon>Viridiplantae</taxon>
        <taxon>Streptophyta</taxon>
        <taxon>Embryophyta</taxon>
        <taxon>Tracheophyta</taxon>
        <taxon>Spermatophyta</taxon>
        <taxon>Magnoliopsida</taxon>
        <taxon>eudicotyledons</taxon>
        <taxon>Gunneridae</taxon>
        <taxon>Pentapetalae</taxon>
        <taxon>rosids</taxon>
        <taxon>malvids</taxon>
        <taxon>Malvales</taxon>
        <taxon>Malvaceae</taxon>
        <taxon>Malvoideae</taxon>
        <taxon>Gossypium</taxon>
    </lineage>
</organism>
<keyword evidence="1" id="KW-1133">Transmembrane helix</keyword>
<reference evidence="3 4" key="1">
    <citation type="submission" date="2023-03" db="EMBL/GenBank/DDBJ databases">
        <title>WGS of Gossypium arboreum.</title>
        <authorList>
            <person name="Yu D."/>
        </authorList>
    </citation>
    <scope>NUCLEOTIDE SEQUENCE [LARGE SCALE GENOMIC DNA]</scope>
    <source>
        <tissue evidence="3">Leaf</tissue>
    </source>
</reference>
<sequence>MGCGWGFGIPAVAMAIAVASFFRVRSCIETKDQEGVPLLESSRLWLLPSGKLELKSPTTSLFYSSRKPKTQSYEAIKSNGHIVCTTRQHNVASHEPIIRDPFGFTISLRDDQCYFLGSSL</sequence>
<comment type="caution">
    <text evidence="3">The sequence shown here is derived from an EMBL/GenBank/DDBJ whole genome shotgun (WGS) entry which is preliminary data.</text>
</comment>
<keyword evidence="1" id="KW-0472">Membrane</keyword>
<keyword evidence="2" id="KW-0732">Signal</keyword>
<keyword evidence="1" id="KW-0812">Transmembrane</keyword>
<protein>
    <submittedName>
        <fullName evidence="3">Uncharacterized protein</fullName>
    </submittedName>
</protein>
<keyword evidence="4" id="KW-1185">Reference proteome</keyword>
<feature type="chain" id="PRO_5045716835" evidence="2">
    <location>
        <begin position="16"/>
        <end position="120"/>
    </location>
</feature>
<feature type="transmembrane region" description="Helical" evidence="1">
    <location>
        <begin position="6"/>
        <end position="24"/>
    </location>
</feature>
<evidence type="ECO:0000256" key="1">
    <source>
        <dbReference type="SAM" id="Phobius"/>
    </source>
</evidence>
<name>A0ABR0QQ60_GOSAR</name>
<evidence type="ECO:0000256" key="2">
    <source>
        <dbReference type="SAM" id="SignalP"/>
    </source>
</evidence>
<dbReference type="EMBL" id="JARKNE010000002">
    <property type="protein sequence ID" value="KAK5841440.1"/>
    <property type="molecule type" value="Genomic_DNA"/>
</dbReference>